<evidence type="ECO:0000313" key="5">
    <source>
        <dbReference type="EMBL" id="KXZ49004.1"/>
    </source>
</evidence>
<keyword evidence="6" id="KW-1185">Reference proteome</keyword>
<feature type="compositionally biased region" description="Pro residues" evidence="3">
    <location>
        <begin position="51"/>
        <end position="63"/>
    </location>
</feature>
<feature type="compositionally biased region" description="Gly residues" evidence="3">
    <location>
        <begin position="701"/>
        <end position="718"/>
    </location>
</feature>
<dbReference type="OrthoDB" id="548799at2759"/>
<sequence>MGLFSCFKKPESPVNPPAPTPEPAKRRSVKFAEEVENPLKDAPPASSSVRTPPPAGKPAPALKPSPAGAEPHNDKSQQQHPSSGADADAPGFRSADQRSKAAQLSAGGAIASHSPRGKAAGGRQGVSSSSAGGAQQASPRHAKATPRQGHGDAGQQDTAITSDSPSRWATSEAVKNLVVKAEGPASFAAALRPFTPEPSDAPVQQYITSLGKYGAGLVTAINAFPDVGHIFGAAYRLHKLASAVVVNAENASMLAALGQDVVRALDVAGKREAVPIESLEGLLSQLQEACEMVEVFGRDGWLLHMACNEHIKSAFDRHHNIIVEALEEAEVDVPGKTAPLPRGAYLDANRNLRRTLKRMGGGSVPQGLRMLGTDPLSPGMREVASQLGVPEEAVARELAALPADVPADAYYSRMVMRQHTAGGQDAATDRYMPIFTWYDRAGRGFLDRSALLDVLTDLGAFEGLKPAELEAAASRAFSLADQDGDGRVSPQEFARYYETLTCTNARKQLRLTLGLQGEEELKQIFHDFCAFGTRQSVDEMDNAHLVKLMKDCSLIGKDLSVADVDLAFAKAKPKGGRRLAFDGFLMALAECADRKGCELEELVRCVLSCRGPIAHATKADAVRLHDDKSTYTGVYAKGGPKVAQKGTDLGTMLDRSDPATAARKTSARPTRSNIVIVEKPVERGSPVQAAPPHSHPHFHSAGGGHGGPSGSGHGGPSGAGLSLSMRLSTGNGSRMSGAWKRRSVGSGVHAMSEAGSPLFEMWLMWAQFGAGSGSAASAAPPDMGVTQFIKMLRETGLLDKGFTAVNAELLFMRVKPKGSTRISFAEFEKALQLVADTRGLSRGEVEAAIMDSEGPAVTTTTPHRA</sequence>
<feature type="compositionally biased region" description="Basic and acidic residues" evidence="3">
    <location>
        <begin position="30"/>
        <end position="39"/>
    </location>
</feature>
<feature type="domain" description="EF-hand" evidence="4">
    <location>
        <begin position="468"/>
        <end position="503"/>
    </location>
</feature>
<evidence type="ECO:0000256" key="1">
    <source>
        <dbReference type="ARBA" id="ARBA00010994"/>
    </source>
</evidence>
<dbReference type="GO" id="GO:0001578">
    <property type="term" value="P:microtubule bundle formation"/>
    <property type="evidence" value="ECO:0007669"/>
    <property type="project" value="TreeGrafter"/>
</dbReference>
<reference evidence="6" key="1">
    <citation type="journal article" date="2016" name="Nat. Commun.">
        <title>The Gonium pectorale genome demonstrates co-option of cell cycle regulation during the evolution of multicellularity.</title>
        <authorList>
            <person name="Hanschen E.R."/>
            <person name="Marriage T.N."/>
            <person name="Ferris P.J."/>
            <person name="Hamaji T."/>
            <person name="Toyoda A."/>
            <person name="Fujiyama A."/>
            <person name="Neme R."/>
            <person name="Noguchi H."/>
            <person name="Minakuchi Y."/>
            <person name="Suzuki M."/>
            <person name="Kawai-Toyooka H."/>
            <person name="Smith D.R."/>
            <person name="Sparks H."/>
            <person name="Anderson J."/>
            <person name="Bakaric R."/>
            <person name="Luria V."/>
            <person name="Karger A."/>
            <person name="Kirschner M.W."/>
            <person name="Durand P.M."/>
            <person name="Michod R.E."/>
            <person name="Nozaki H."/>
            <person name="Olson B.J."/>
        </authorList>
    </citation>
    <scope>NUCLEOTIDE SEQUENCE [LARGE SCALE GENOMIC DNA]</scope>
    <source>
        <strain evidence="6">NIES-2863</strain>
    </source>
</reference>
<dbReference type="PROSITE" id="PS00018">
    <property type="entry name" value="EF_HAND_1"/>
    <property type="match status" value="1"/>
</dbReference>
<dbReference type="AlphaFoldDB" id="A0A150GGR2"/>
<protein>
    <recommendedName>
        <fullName evidence="4">EF-hand domain-containing protein</fullName>
    </recommendedName>
</protein>
<feature type="compositionally biased region" description="Pro residues" evidence="3">
    <location>
        <begin position="13"/>
        <end position="22"/>
    </location>
</feature>
<gene>
    <name evidence="5" type="ORF">GPECTOR_24g294</name>
</gene>
<feature type="region of interest" description="Disordered" evidence="3">
    <location>
        <begin position="645"/>
        <end position="739"/>
    </location>
</feature>
<dbReference type="GO" id="GO:0032273">
    <property type="term" value="P:positive regulation of protein polymerization"/>
    <property type="evidence" value="ECO:0007669"/>
    <property type="project" value="TreeGrafter"/>
</dbReference>
<dbReference type="SMART" id="SM00054">
    <property type="entry name" value="EFh"/>
    <property type="match status" value="2"/>
</dbReference>
<dbReference type="CDD" id="cd00051">
    <property type="entry name" value="EFh"/>
    <property type="match status" value="1"/>
</dbReference>
<feature type="compositionally biased region" description="Low complexity" evidence="3">
    <location>
        <begin position="125"/>
        <end position="138"/>
    </location>
</feature>
<dbReference type="GO" id="GO:0015631">
    <property type="term" value="F:tubulin binding"/>
    <property type="evidence" value="ECO:0007669"/>
    <property type="project" value="InterPro"/>
</dbReference>
<dbReference type="SUPFAM" id="SSF47473">
    <property type="entry name" value="EF-hand"/>
    <property type="match status" value="3"/>
</dbReference>
<dbReference type="Pfam" id="PF05517">
    <property type="entry name" value="p25-alpha"/>
    <property type="match status" value="2"/>
</dbReference>
<feature type="region of interest" description="Disordered" evidence="3">
    <location>
        <begin position="1"/>
        <end position="168"/>
    </location>
</feature>
<evidence type="ECO:0000313" key="6">
    <source>
        <dbReference type="Proteomes" id="UP000075714"/>
    </source>
</evidence>
<keyword evidence="2" id="KW-0106">Calcium</keyword>
<dbReference type="GO" id="GO:0005509">
    <property type="term" value="F:calcium ion binding"/>
    <property type="evidence" value="ECO:0007669"/>
    <property type="project" value="InterPro"/>
</dbReference>
<evidence type="ECO:0000259" key="4">
    <source>
        <dbReference type="PROSITE" id="PS50222"/>
    </source>
</evidence>
<dbReference type="Proteomes" id="UP000075714">
    <property type="component" value="Unassembled WGS sequence"/>
</dbReference>
<dbReference type="PANTHER" id="PTHR12932">
    <property type="entry name" value="P25 ALPHA-RELATED"/>
    <property type="match status" value="1"/>
</dbReference>
<evidence type="ECO:0000256" key="3">
    <source>
        <dbReference type="SAM" id="MobiDB-lite"/>
    </source>
</evidence>
<proteinExistence type="inferred from homology"/>
<dbReference type="GO" id="GO:0046785">
    <property type="term" value="P:microtubule polymerization"/>
    <property type="evidence" value="ECO:0007669"/>
    <property type="project" value="InterPro"/>
</dbReference>
<dbReference type="InterPro" id="IPR008907">
    <property type="entry name" value="TPP/p25"/>
</dbReference>
<accession>A0A150GGR2</accession>
<feature type="compositionally biased region" description="Polar residues" evidence="3">
    <location>
        <begin position="155"/>
        <end position="168"/>
    </location>
</feature>
<dbReference type="InterPro" id="IPR002048">
    <property type="entry name" value="EF_hand_dom"/>
</dbReference>
<comment type="similarity">
    <text evidence="1">Belongs to the TPPP family.</text>
</comment>
<organism evidence="5 6">
    <name type="scientific">Gonium pectorale</name>
    <name type="common">Green alga</name>
    <dbReference type="NCBI Taxonomy" id="33097"/>
    <lineage>
        <taxon>Eukaryota</taxon>
        <taxon>Viridiplantae</taxon>
        <taxon>Chlorophyta</taxon>
        <taxon>core chlorophytes</taxon>
        <taxon>Chlorophyceae</taxon>
        <taxon>CS clade</taxon>
        <taxon>Chlamydomonadales</taxon>
        <taxon>Volvocaceae</taxon>
        <taxon>Gonium</taxon>
    </lineage>
</organism>
<name>A0A150GGR2_GONPE</name>
<dbReference type="PROSITE" id="PS50222">
    <property type="entry name" value="EF_HAND_2"/>
    <property type="match status" value="1"/>
</dbReference>
<dbReference type="InterPro" id="IPR018247">
    <property type="entry name" value="EF_Hand_1_Ca_BS"/>
</dbReference>
<dbReference type="Gene3D" id="1.10.238.10">
    <property type="entry name" value="EF-hand"/>
    <property type="match status" value="3"/>
</dbReference>
<dbReference type="GO" id="GO:0005874">
    <property type="term" value="C:microtubule"/>
    <property type="evidence" value="ECO:0007669"/>
    <property type="project" value="TreeGrafter"/>
</dbReference>
<comment type="caution">
    <text evidence="5">The sequence shown here is derived from an EMBL/GenBank/DDBJ whole genome shotgun (WGS) entry which is preliminary data.</text>
</comment>
<feature type="compositionally biased region" description="Polar residues" evidence="3">
    <location>
        <begin position="725"/>
        <end position="734"/>
    </location>
</feature>
<dbReference type="PANTHER" id="PTHR12932:SF9">
    <property type="entry name" value="TUBULIN POLYMERIZATION-PROMOTING PROTEIN HOMOLOG"/>
    <property type="match status" value="1"/>
</dbReference>
<dbReference type="EMBL" id="LSYV01000025">
    <property type="protein sequence ID" value="KXZ49004.1"/>
    <property type="molecule type" value="Genomic_DNA"/>
</dbReference>
<dbReference type="InterPro" id="IPR011992">
    <property type="entry name" value="EF-hand-dom_pair"/>
</dbReference>
<evidence type="ECO:0000256" key="2">
    <source>
        <dbReference type="ARBA" id="ARBA00022837"/>
    </source>
</evidence>